<dbReference type="Gene3D" id="3.40.50.1820">
    <property type="entry name" value="alpha/beta hydrolase"/>
    <property type="match status" value="1"/>
</dbReference>
<dbReference type="Pfam" id="PF00561">
    <property type="entry name" value="Abhydrolase_1"/>
    <property type="match status" value="1"/>
</dbReference>
<dbReference type="SUPFAM" id="SSF53474">
    <property type="entry name" value="alpha/beta-Hydrolases"/>
    <property type="match status" value="1"/>
</dbReference>
<dbReference type="InterPro" id="IPR029058">
    <property type="entry name" value="AB_hydrolase_fold"/>
</dbReference>
<dbReference type="AlphaFoldDB" id="B4RA01"/>
<accession>B4RA01</accession>
<dbReference type="InterPro" id="IPR000073">
    <property type="entry name" value="AB_hydrolase_1"/>
</dbReference>
<keyword evidence="3" id="KW-1185">Reference proteome</keyword>
<dbReference type="KEGG" id="pzu:PHZ_c3096"/>
<dbReference type="GO" id="GO:0016020">
    <property type="term" value="C:membrane"/>
    <property type="evidence" value="ECO:0007669"/>
    <property type="project" value="TreeGrafter"/>
</dbReference>
<organism evidence="2 3">
    <name type="scientific">Phenylobacterium zucineum (strain HLK1)</name>
    <dbReference type="NCBI Taxonomy" id="450851"/>
    <lineage>
        <taxon>Bacteria</taxon>
        <taxon>Pseudomonadati</taxon>
        <taxon>Pseudomonadota</taxon>
        <taxon>Alphaproteobacteria</taxon>
        <taxon>Caulobacterales</taxon>
        <taxon>Caulobacteraceae</taxon>
        <taxon>Phenylobacterium</taxon>
    </lineage>
</organism>
<dbReference type="RefSeq" id="WP_012523643.1">
    <property type="nucleotide sequence ID" value="NC_011144.1"/>
</dbReference>
<dbReference type="OrthoDB" id="9793083at2"/>
<feature type="domain" description="AB hydrolase-1" evidence="1">
    <location>
        <begin position="25"/>
        <end position="128"/>
    </location>
</feature>
<evidence type="ECO:0000259" key="1">
    <source>
        <dbReference type="Pfam" id="PF00561"/>
    </source>
</evidence>
<reference evidence="2 3" key="1">
    <citation type="journal article" date="2008" name="BMC Genomics">
        <title>Complete genome of Phenylobacterium zucineum - a novel facultative intracellular bacterium isolated from human erythroleukemia cell line K562.</title>
        <authorList>
            <person name="Luo Y."/>
            <person name="Xu X."/>
            <person name="Ding Z."/>
            <person name="Liu Z."/>
            <person name="Zhang B."/>
            <person name="Yan Z."/>
            <person name="Sun J."/>
            <person name="Hu S."/>
            <person name="Hu X."/>
        </authorList>
    </citation>
    <scope>NUCLEOTIDE SEQUENCE [LARGE SCALE GENOMIC DNA]</scope>
    <source>
        <strain evidence="2 3">HLK1</strain>
    </source>
</reference>
<dbReference type="PRINTS" id="PR00111">
    <property type="entry name" value="ABHYDROLASE"/>
</dbReference>
<evidence type="ECO:0000313" key="3">
    <source>
        <dbReference type="Proteomes" id="UP000001868"/>
    </source>
</evidence>
<dbReference type="eggNOG" id="COG2267">
    <property type="taxonomic scope" value="Bacteria"/>
</dbReference>
<dbReference type="PANTHER" id="PTHR43798">
    <property type="entry name" value="MONOACYLGLYCEROL LIPASE"/>
    <property type="match status" value="1"/>
</dbReference>
<proteinExistence type="predicted"/>
<name>B4RA01_PHEZH</name>
<dbReference type="InterPro" id="IPR050266">
    <property type="entry name" value="AB_hydrolase_sf"/>
</dbReference>
<dbReference type="EMBL" id="CP000747">
    <property type="protein sequence ID" value="ACG79505.1"/>
    <property type="molecule type" value="Genomic_DNA"/>
</dbReference>
<protein>
    <recommendedName>
        <fullName evidence="1">AB hydrolase-1 domain-containing protein</fullName>
    </recommendedName>
</protein>
<dbReference type="Proteomes" id="UP000001868">
    <property type="component" value="Chromosome"/>
</dbReference>
<evidence type="ECO:0000313" key="2">
    <source>
        <dbReference type="EMBL" id="ACG79505.1"/>
    </source>
</evidence>
<sequence>MRGTLVDIGGRRLRCVRAGPPAPAPLVVCEHGAFGCAADWAVVQEKLTARGLRSLAYDRAGMGLSDPGPGVRDGRAANADLAALLQALGEDGPLVLAGHSMGGLSSRLFALAHPGRVRGLVLVDAVTPDALGLPGAPLAIAGFGQLLRLASVAGRAGLMVPVSFLTGNLIGLTGEAKPEKRRIHASPVHARWAAAEVLQWPATSALAAAAELPDDLPVAVVTAGAAQLRGGLRALQEAPARRSRFGHIDHVAGSTHANLLGPRHAGAIVRGVEHVLSASPARG</sequence>
<dbReference type="PANTHER" id="PTHR43798:SF33">
    <property type="entry name" value="HYDROLASE, PUTATIVE (AFU_ORTHOLOGUE AFUA_2G14860)-RELATED"/>
    <property type="match status" value="1"/>
</dbReference>
<dbReference type="HOGENOM" id="CLU_020336_9_0_5"/>
<gene>
    <name evidence="2" type="ordered locus">PHZ_c3096</name>
</gene>
<dbReference type="STRING" id="450851.PHZ_c3096"/>